<evidence type="ECO:0000256" key="9">
    <source>
        <dbReference type="ARBA" id="ARBA00022840"/>
    </source>
</evidence>
<dbReference type="InterPro" id="IPR036890">
    <property type="entry name" value="HATPase_C_sf"/>
</dbReference>
<feature type="transmembrane region" description="Helical" evidence="12">
    <location>
        <begin position="12"/>
        <end position="34"/>
    </location>
</feature>
<protein>
    <recommendedName>
        <fullName evidence="3">histidine kinase</fullName>
        <ecNumber evidence="3">2.7.13.3</ecNumber>
    </recommendedName>
</protein>
<dbReference type="InterPro" id="IPR050351">
    <property type="entry name" value="BphY/WalK/GraS-like"/>
</dbReference>
<dbReference type="PROSITE" id="PS50885">
    <property type="entry name" value="HAMP"/>
    <property type="match status" value="1"/>
</dbReference>
<dbReference type="Pfam" id="PF00672">
    <property type="entry name" value="HAMP"/>
    <property type="match status" value="1"/>
</dbReference>
<dbReference type="Pfam" id="PF00512">
    <property type="entry name" value="HisKA"/>
    <property type="match status" value="1"/>
</dbReference>
<evidence type="ECO:0000256" key="4">
    <source>
        <dbReference type="ARBA" id="ARBA00022475"/>
    </source>
</evidence>
<dbReference type="SMART" id="SM00304">
    <property type="entry name" value="HAMP"/>
    <property type="match status" value="1"/>
</dbReference>
<organism evidence="15 16">
    <name type="scientific">Paenibacillus thermoaerophilus</name>
    <dbReference type="NCBI Taxonomy" id="1215385"/>
    <lineage>
        <taxon>Bacteria</taxon>
        <taxon>Bacillati</taxon>
        <taxon>Bacillota</taxon>
        <taxon>Bacilli</taxon>
        <taxon>Bacillales</taxon>
        <taxon>Paenibacillaceae</taxon>
        <taxon>Paenibacillus</taxon>
    </lineage>
</organism>
<dbReference type="PANTHER" id="PTHR42878:SF3">
    <property type="entry name" value="HISTIDINE PROTEIN KINASE SAES"/>
    <property type="match status" value="1"/>
</dbReference>
<dbReference type="PROSITE" id="PS50109">
    <property type="entry name" value="HIS_KIN"/>
    <property type="match status" value="1"/>
</dbReference>
<dbReference type="RefSeq" id="WP_138790562.1">
    <property type="nucleotide sequence ID" value="NZ_JBHTGQ010000046.1"/>
</dbReference>
<dbReference type="Gene3D" id="1.10.287.130">
    <property type="match status" value="1"/>
</dbReference>
<evidence type="ECO:0000256" key="10">
    <source>
        <dbReference type="ARBA" id="ARBA00023012"/>
    </source>
</evidence>
<dbReference type="Gene3D" id="3.30.565.10">
    <property type="entry name" value="Histidine kinase-like ATPase, C-terminal domain"/>
    <property type="match status" value="1"/>
</dbReference>
<keyword evidence="10" id="KW-0902">Two-component regulatory system</keyword>
<evidence type="ECO:0000313" key="15">
    <source>
        <dbReference type="EMBL" id="MFC7751533.1"/>
    </source>
</evidence>
<dbReference type="InterPro" id="IPR035965">
    <property type="entry name" value="PAS-like_dom_sf"/>
</dbReference>
<keyword evidence="16" id="KW-1185">Reference proteome</keyword>
<dbReference type="GO" id="GO:0005524">
    <property type="term" value="F:ATP binding"/>
    <property type="evidence" value="ECO:0007669"/>
    <property type="project" value="UniProtKB-KW"/>
</dbReference>
<sequence length="595" mass="66284">MKFLKSVVGKLWMTIIGLVALVLLINSLLLSRFIDTNLISPKDQERTLQEMARKISAEIPRHRELPYYVVLVNEILGAQEAGLIVYDASLNPVQQDTQAGLEGSNFFGEKELRDALVGLEQFSQYEAPDGKEYLAYAVPIRETAGSAAPPEGVAVVYQKKIALNYIQQYYTKLFAIAVVIGFLLTTFFAFFLSTRITQPLLRLKRGADAITKGEYSIRQPVSSEDEIGELTKAFNLMAERLELTIQDLRHEKENLSGILRSMADAVVTVGADGRPILTNPHGEEVLRTWRSLDWESDGKGGLPEPLAALFEQAMTEQKEVTDKVHVLSSVWSVVIAPLYSNEPDGVRGAVAVLRDVTEEHRLDKLRKDFVANVSHELRTPISMLQGYSEALLDDIADSPEERKQIAQIIYDESLRMGRLVQDLLDLARMEAGHMEFKFDRLQVAKLLERIHRKFAVYGKDNQVRLQLEVPDEPMSLERADEDRLEQVFTNLLDNAIRHTPEGKTIRLSASPATLNGVPAVRFEVADEGHGIPPEDLPFVFERFYKADKARTRGSSGTGLGLSIVKNIVESHGGTVSVSSTPSVGTTFTVILPGRT</sequence>
<dbReference type="PANTHER" id="PTHR42878">
    <property type="entry name" value="TWO-COMPONENT HISTIDINE KINASE"/>
    <property type="match status" value="1"/>
</dbReference>
<dbReference type="Gene3D" id="3.30.450.20">
    <property type="entry name" value="PAS domain"/>
    <property type="match status" value="1"/>
</dbReference>
<keyword evidence="8" id="KW-0418">Kinase</keyword>
<dbReference type="InterPro" id="IPR036097">
    <property type="entry name" value="HisK_dim/P_sf"/>
</dbReference>
<feature type="domain" description="HAMP" evidence="14">
    <location>
        <begin position="194"/>
        <end position="246"/>
    </location>
</feature>
<evidence type="ECO:0000259" key="14">
    <source>
        <dbReference type="PROSITE" id="PS50885"/>
    </source>
</evidence>
<dbReference type="SUPFAM" id="SSF47384">
    <property type="entry name" value="Homodimeric domain of signal transducing histidine kinase"/>
    <property type="match status" value="1"/>
</dbReference>
<dbReference type="SMART" id="SM00388">
    <property type="entry name" value="HisKA"/>
    <property type="match status" value="1"/>
</dbReference>
<dbReference type="Pfam" id="PF02518">
    <property type="entry name" value="HATPase_c"/>
    <property type="match status" value="1"/>
</dbReference>
<keyword evidence="5" id="KW-0597">Phosphoprotein</keyword>
<dbReference type="InterPro" id="IPR003660">
    <property type="entry name" value="HAMP_dom"/>
</dbReference>
<dbReference type="Proteomes" id="UP001596528">
    <property type="component" value="Unassembled WGS sequence"/>
</dbReference>
<evidence type="ECO:0000256" key="3">
    <source>
        <dbReference type="ARBA" id="ARBA00012438"/>
    </source>
</evidence>
<dbReference type="SUPFAM" id="SSF55785">
    <property type="entry name" value="PYP-like sensor domain (PAS domain)"/>
    <property type="match status" value="1"/>
</dbReference>
<comment type="subcellular location">
    <subcellularLocation>
        <location evidence="2">Cell membrane</location>
        <topology evidence="2">Multi-pass membrane protein</topology>
    </subcellularLocation>
</comment>
<evidence type="ECO:0000256" key="11">
    <source>
        <dbReference type="ARBA" id="ARBA00023136"/>
    </source>
</evidence>
<comment type="catalytic activity">
    <reaction evidence="1">
        <text>ATP + protein L-histidine = ADP + protein N-phospho-L-histidine.</text>
        <dbReference type="EC" id="2.7.13.3"/>
    </reaction>
</comment>
<dbReference type="SMART" id="SM00387">
    <property type="entry name" value="HATPase_c"/>
    <property type="match status" value="1"/>
</dbReference>
<keyword evidence="4" id="KW-1003">Cell membrane</keyword>
<keyword evidence="9 15" id="KW-0067">ATP-binding</keyword>
<keyword evidence="12" id="KW-0812">Transmembrane</keyword>
<comment type="caution">
    <text evidence="15">The sequence shown here is derived from an EMBL/GenBank/DDBJ whole genome shotgun (WGS) entry which is preliminary data.</text>
</comment>
<reference evidence="16" key="1">
    <citation type="journal article" date="2019" name="Int. J. Syst. Evol. Microbiol.">
        <title>The Global Catalogue of Microorganisms (GCM) 10K type strain sequencing project: providing services to taxonomists for standard genome sequencing and annotation.</title>
        <authorList>
            <consortium name="The Broad Institute Genomics Platform"/>
            <consortium name="The Broad Institute Genome Sequencing Center for Infectious Disease"/>
            <person name="Wu L."/>
            <person name="Ma J."/>
        </authorList>
    </citation>
    <scope>NUCLEOTIDE SEQUENCE [LARGE SCALE GENOMIC DNA]</scope>
    <source>
        <strain evidence="16">JCM 18657</strain>
    </source>
</reference>
<evidence type="ECO:0000256" key="1">
    <source>
        <dbReference type="ARBA" id="ARBA00000085"/>
    </source>
</evidence>
<proteinExistence type="predicted"/>
<dbReference type="Gene3D" id="6.10.340.10">
    <property type="match status" value="1"/>
</dbReference>
<dbReference type="CDD" id="cd00075">
    <property type="entry name" value="HATPase"/>
    <property type="match status" value="1"/>
</dbReference>
<feature type="domain" description="Histidine kinase" evidence="13">
    <location>
        <begin position="372"/>
        <end position="595"/>
    </location>
</feature>
<dbReference type="InterPro" id="IPR003594">
    <property type="entry name" value="HATPase_dom"/>
</dbReference>
<evidence type="ECO:0000256" key="12">
    <source>
        <dbReference type="SAM" id="Phobius"/>
    </source>
</evidence>
<dbReference type="EC" id="2.7.13.3" evidence="3"/>
<evidence type="ECO:0000256" key="6">
    <source>
        <dbReference type="ARBA" id="ARBA00022679"/>
    </source>
</evidence>
<dbReference type="SUPFAM" id="SSF158472">
    <property type="entry name" value="HAMP domain-like"/>
    <property type="match status" value="1"/>
</dbReference>
<evidence type="ECO:0000256" key="8">
    <source>
        <dbReference type="ARBA" id="ARBA00022777"/>
    </source>
</evidence>
<dbReference type="CDD" id="cd06225">
    <property type="entry name" value="HAMP"/>
    <property type="match status" value="1"/>
</dbReference>
<evidence type="ECO:0000259" key="13">
    <source>
        <dbReference type="PROSITE" id="PS50109"/>
    </source>
</evidence>
<dbReference type="SUPFAM" id="SSF55874">
    <property type="entry name" value="ATPase domain of HSP90 chaperone/DNA topoisomerase II/histidine kinase"/>
    <property type="match status" value="1"/>
</dbReference>
<dbReference type="InterPro" id="IPR005467">
    <property type="entry name" value="His_kinase_dom"/>
</dbReference>
<evidence type="ECO:0000313" key="16">
    <source>
        <dbReference type="Proteomes" id="UP001596528"/>
    </source>
</evidence>
<dbReference type="CDD" id="cd00082">
    <property type="entry name" value="HisKA"/>
    <property type="match status" value="1"/>
</dbReference>
<keyword evidence="11 12" id="KW-0472">Membrane</keyword>
<keyword evidence="7" id="KW-0547">Nucleotide-binding</keyword>
<gene>
    <name evidence="15" type="ORF">ACFQWB_16570</name>
</gene>
<dbReference type="PRINTS" id="PR00344">
    <property type="entry name" value="BCTRLSENSOR"/>
</dbReference>
<feature type="transmembrane region" description="Helical" evidence="12">
    <location>
        <begin position="169"/>
        <end position="192"/>
    </location>
</feature>
<evidence type="ECO:0000256" key="2">
    <source>
        <dbReference type="ARBA" id="ARBA00004651"/>
    </source>
</evidence>
<evidence type="ECO:0000256" key="7">
    <source>
        <dbReference type="ARBA" id="ARBA00022741"/>
    </source>
</evidence>
<dbReference type="EMBL" id="JBHTGQ010000046">
    <property type="protein sequence ID" value="MFC7751533.1"/>
    <property type="molecule type" value="Genomic_DNA"/>
</dbReference>
<dbReference type="InterPro" id="IPR004358">
    <property type="entry name" value="Sig_transdc_His_kin-like_C"/>
</dbReference>
<keyword evidence="12" id="KW-1133">Transmembrane helix</keyword>
<accession>A0ABW2V8F7</accession>
<evidence type="ECO:0000256" key="5">
    <source>
        <dbReference type="ARBA" id="ARBA00022553"/>
    </source>
</evidence>
<name>A0ABW2V8F7_9BACL</name>
<dbReference type="InterPro" id="IPR003661">
    <property type="entry name" value="HisK_dim/P_dom"/>
</dbReference>
<keyword evidence="6" id="KW-0808">Transferase</keyword>